<keyword evidence="8 11" id="KW-0505">Motor protein</keyword>
<evidence type="ECO:0000256" key="9">
    <source>
        <dbReference type="ARBA" id="ARBA00023212"/>
    </source>
</evidence>
<feature type="region of interest" description="Disordered" evidence="13">
    <location>
        <begin position="556"/>
        <end position="575"/>
    </location>
</feature>
<dbReference type="InterPro" id="IPR027417">
    <property type="entry name" value="P-loop_NTPase"/>
</dbReference>
<feature type="coiled-coil region" evidence="12">
    <location>
        <begin position="353"/>
        <end position="405"/>
    </location>
</feature>
<evidence type="ECO:0000313" key="15">
    <source>
        <dbReference type="EMBL" id="KAG8595885.1"/>
    </source>
</evidence>
<dbReference type="EMBL" id="WNYA01000001">
    <property type="protein sequence ID" value="KAG8595885.1"/>
    <property type="molecule type" value="Genomic_DNA"/>
</dbReference>
<feature type="region of interest" description="Disordered" evidence="13">
    <location>
        <begin position="1265"/>
        <end position="1369"/>
    </location>
</feature>
<dbReference type="PANTHER" id="PTHR47969">
    <property type="entry name" value="CHROMOSOME-ASSOCIATED KINESIN KIF4A-RELATED"/>
    <property type="match status" value="1"/>
</dbReference>
<evidence type="ECO:0000256" key="2">
    <source>
        <dbReference type="ARBA" id="ARBA00004245"/>
    </source>
</evidence>
<dbReference type="PROSITE" id="PS50067">
    <property type="entry name" value="KINESIN_MOTOR_2"/>
    <property type="match status" value="1"/>
</dbReference>
<keyword evidence="10" id="KW-0966">Cell projection</keyword>
<name>A0AAV7DEL8_ENGPU</name>
<dbReference type="PROSITE" id="PS00411">
    <property type="entry name" value="KINESIN_MOTOR_1"/>
    <property type="match status" value="1"/>
</dbReference>
<dbReference type="GO" id="GO:0005524">
    <property type="term" value="F:ATP binding"/>
    <property type="evidence" value="ECO:0007669"/>
    <property type="project" value="UniProtKB-UniRule"/>
</dbReference>
<dbReference type="GO" id="GO:0005875">
    <property type="term" value="C:microtubule associated complex"/>
    <property type="evidence" value="ECO:0007669"/>
    <property type="project" value="TreeGrafter"/>
</dbReference>
<keyword evidence="6 12" id="KW-0175">Coiled coil</keyword>
<dbReference type="Pfam" id="PF25764">
    <property type="entry name" value="KIF21A_4th"/>
    <property type="match status" value="1"/>
</dbReference>
<dbReference type="SUPFAM" id="SSF52540">
    <property type="entry name" value="P-loop containing nucleoside triphosphate hydrolases"/>
    <property type="match status" value="1"/>
</dbReference>
<gene>
    <name evidence="15" type="ORF">GDO81_001664</name>
</gene>
<feature type="domain" description="Kinesin motor" evidence="14">
    <location>
        <begin position="5"/>
        <end position="338"/>
    </location>
</feature>
<sequence length="1423" mass="163144">MDEIPVKVAVRIRPLLSKEILHNHQVCVRPVPNTQQIIIGKDRVFTFDYVFGKSSTQDDVYISCIKPLLVSLIEGYNATVFAYGQTGSGKTYTIGGGHVASVADEEKGIIPRAIQELFHTISENHNIDFTVKVSYIEVYKEDLRDLLELETNVKDIHIREDEKGNTVIVGAKECQVENADEVMSLLEAGSAVRHTSTTQMNERSSRSHAIFTISICQQRDPAESRDKNSVQMILSKFHFVDLAGSERVTKTGNTGERFKESIQINSGLLALGNVISALADPKRKNAHVPYRDAKITRILKDSLGGNAKTVMITCISPSTSDFDETLNSLKYSNRARNIKNKPIVNYNPDWDRIDEMELEIKALREALQNQQSSRVSRTSQVSQDWSQEKNKIRTLEEQLAQFQLECFNHRHCTEEALELLHELKNIPGLTKPQKNRLHSWVAMAEELRSDITSMSGTESAETGSREEPHHITILQLKRELKKCQDALATDEEVFARKEMELKDLQENIQSLLQENQDYQKSLEEAERTKNLQTEKLVEQQILIDELKNKVEEYLQNHSPQGPVREQESKRPHSVPLSHQLQMLTSSFRESSSQSEPRKVRTSPPSYSLERVVAGFRTRSQMLLDLIEEQDEVSHEKFSDHSDEELEKESKNKKNNPPKSPFRRSINRTWTRRNVPEAKAVNNGTRQLFSNTGDMPGNIIFILYHMNNPKYLYEICTPWPVVSYVPETVMESVQESQNLNIKKLKTTELRLAEARQKLRELTINIKMKEELINELAKTSNEAQSVNKQYSMKIMQLEQEADQARAELAEAQKQLQELENKELRDQAQKAKLQKDFRKKMEAAKIKVQVLQKKQQDTKKLANISAQNEKYASDLELNIHNMRQQQAQLQKKLKEESDIKKKLELAVQKDQQQIKELQLKNEQQQKMLRLKNEEIAAIRRRKSTSSIPDQLQQKLEEQKKWLDEEVEKVLKERQALNELEEDLNKREESIAKMEAMLKEKSHLEMKKLRSSQALNSDILKLSTRLNAVENELTDKSKKLHSSNHEEQKKVSEEVKVLQKERDHLLQRRDSLDEKLKNGTVLSAEEEHILFQLEEGIEALEAAIEYKNEHIQSRQQALKDSSQILTQSEANVIEKFSALSASDTRSILIKYFNKVVNLRETERKLQIQTQELSMKVSEQENVVRELESALEHLTLQNDRRLTQQQKEHEQKMQLLLQQFKDNDRGIPAGNMKAYETKIEELEKELYFYKTTSRDLRKKLRDLVGEANVVFPNNGGSGDAPQNVDTLGPTTPEEQKWASKIENGKPNRKSKDPTNSKSQQNTYRIVGDISGSGGPASQPRRQVRRYFSNGDEAQDTDDLQSSKPEGQSVSNITKSDASKAALMVNSVKLSRREVRQISVSGLSTRRSSVGSILADSIEVTPKSSDFKL</sequence>
<evidence type="ECO:0000256" key="4">
    <source>
        <dbReference type="ARBA" id="ARBA00022741"/>
    </source>
</evidence>
<comment type="subcellular location">
    <subcellularLocation>
        <location evidence="1">Cell projection</location>
        <location evidence="1">Cilium</location>
    </subcellularLocation>
    <subcellularLocation>
        <location evidence="2">Cytoplasm</location>
        <location evidence="2">Cytoskeleton</location>
    </subcellularLocation>
</comment>
<dbReference type="InterPro" id="IPR001752">
    <property type="entry name" value="Kinesin_motor_dom"/>
</dbReference>
<dbReference type="GO" id="GO:0007052">
    <property type="term" value="P:mitotic spindle organization"/>
    <property type="evidence" value="ECO:0007669"/>
    <property type="project" value="TreeGrafter"/>
</dbReference>
<keyword evidence="3" id="KW-0963">Cytoplasm</keyword>
<dbReference type="CDD" id="cd01372">
    <property type="entry name" value="KISc_KIF4"/>
    <property type="match status" value="1"/>
</dbReference>
<feature type="coiled-coil region" evidence="12">
    <location>
        <begin position="743"/>
        <end position="1071"/>
    </location>
</feature>
<evidence type="ECO:0000256" key="10">
    <source>
        <dbReference type="ARBA" id="ARBA00023273"/>
    </source>
</evidence>
<feature type="coiled-coil region" evidence="12">
    <location>
        <begin position="1227"/>
        <end position="1254"/>
    </location>
</feature>
<keyword evidence="16" id="KW-1185">Reference proteome</keyword>
<evidence type="ECO:0000256" key="12">
    <source>
        <dbReference type="SAM" id="Coils"/>
    </source>
</evidence>
<evidence type="ECO:0000256" key="1">
    <source>
        <dbReference type="ARBA" id="ARBA00004138"/>
    </source>
</evidence>
<keyword evidence="7" id="KW-0969">Cilium</keyword>
<evidence type="ECO:0000256" key="7">
    <source>
        <dbReference type="ARBA" id="ARBA00023069"/>
    </source>
</evidence>
<dbReference type="InterPro" id="IPR019821">
    <property type="entry name" value="Kinesin_motor_CS"/>
</dbReference>
<dbReference type="GO" id="GO:0005929">
    <property type="term" value="C:cilium"/>
    <property type="evidence" value="ECO:0007669"/>
    <property type="project" value="UniProtKB-SubCell"/>
</dbReference>
<feature type="binding site" evidence="11">
    <location>
        <begin position="84"/>
        <end position="91"/>
    </location>
    <ligand>
        <name>ATP</name>
        <dbReference type="ChEBI" id="CHEBI:30616"/>
    </ligand>
</feature>
<keyword evidence="9" id="KW-0206">Cytoskeleton</keyword>
<accession>A0AAV7DEL8</accession>
<feature type="compositionally biased region" description="Low complexity" evidence="13">
    <location>
        <begin position="585"/>
        <end position="594"/>
    </location>
</feature>
<feature type="compositionally biased region" description="Basic residues" evidence="13">
    <location>
        <begin position="650"/>
        <end position="665"/>
    </location>
</feature>
<proteinExistence type="inferred from homology"/>
<dbReference type="FunFam" id="3.40.850.10:FF:000025">
    <property type="entry name" value="kinesin-like protein KIF27 isoform X1"/>
    <property type="match status" value="1"/>
</dbReference>
<keyword evidence="4 11" id="KW-0547">Nucleotide-binding</keyword>
<dbReference type="SMART" id="SM00129">
    <property type="entry name" value="KISc"/>
    <property type="match status" value="1"/>
</dbReference>
<evidence type="ECO:0000256" key="5">
    <source>
        <dbReference type="ARBA" id="ARBA00022840"/>
    </source>
</evidence>
<protein>
    <recommendedName>
        <fullName evidence="14">Kinesin motor domain-containing protein</fullName>
    </recommendedName>
</protein>
<dbReference type="PRINTS" id="PR00380">
    <property type="entry name" value="KINESINHEAVY"/>
</dbReference>
<dbReference type="Gene3D" id="3.40.850.10">
    <property type="entry name" value="Kinesin motor domain"/>
    <property type="match status" value="1"/>
</dbReference>
<evidence type="ECO:0000256" key="11">
    <source>
        <dbReference type="PROSITE-ProRule" id="PRU00283"/>
    </source>
</evidence>
<evidence type="ECO:0000256" key="3">
    <source>
        <dbReference type="ARBA" id="ARBA00022490"/>
    </source>
</evidence>
<feature type="coiled-coil region" evidence="12">
    <location>
        <begin position="1165"/>
        <end position="1192"/>
    </location>
</feature>
<evidence type="ECO:0000256" key="13">
    <source>
        <dbReference type="SAM" id="MobiDB-lite"/>
    </source>
</evidence>
<feature type="coiled-coil region" evidence="12">
    <location>
        <begin position="473"/>
        <end position="556"/>
    </location>
</feature>
<comment type="similarity">
    <text evidence="11">Belongs to the TRAFAC class myosin-kinesin ATPase superfamily. Kinesin family.</text>
</comment>
<evidence type="ECO:0000313" key="16">
    <source>
        <dbReference type="Proteomes" id="UP000824782"/>
    </source>
</evidence>
<evidence type="ECO:0000256" key="6">
    <source>
        <dbReference type="ARBA" id="ARBA00023054"/>
    </source>
</evidence>
<dbReference type="Proteomes" id="UP000824782">
    <property type="component" value="Unassembled WGS sequence"/>
</dbReference>
<organism evidence="15 16">
    <name type="scientific">Engystomops pustulosus</name>
    <name type="common">Tungara frog</name>
    <name type="synonym">Physalaemus pustulosus</name>
    <dbReference type="NCBI Taxonomy" id="76066"/>
    <lineage>
        <taxon>Eukaryota</taxon>
        <taxon>Metazoa</taxon>
        <taxon>Chordata</taxon>
        <taxon>Craniata</taxon>
        <taxon>Vertebrata</taxon>
        <taxon>Euteleostomi</taxon>
        <taxon>Amphibia</taxon>
        <taxon>Batrachia</taxon>
        <taxon>Anura</taxon>
        <taxon>Neobatrachia</taxon>
        <taxon>Hyloidea</taxon>
        <taxon>Leptodactylidae</taxon>
        <taxon>Leiuperinae</taxon>
        <taxon>Engystomops</taxon>
    </lineage>
</organism>
<keyword evidence="5 11" id="KW-0067">ATP-binding</keyword>
<dbReference type="GO" id="GO:0051231">
    <property type="term" value="P:spindle elongation"/>
    <property type="evidence" value="ECO:0007669"/>
    <property type="project" value="TreeGrafter"/>
</dbReference>
<feature type="region of interest" description="Disordered" evidence="13">
    <location>
        <begin position="633"/>
        <end position="666"/>
    </location>
</feature>
<dbReference type="PANTHER" id="PTHR47969:SF30">
    <property type="entry name" value="KINESIN FAMILY MEMBER 27"/>
    <property type="match status" value="1"/>
</dbReference>
<dbReference type="InterPro" id="IPR036961">
    <property type="entry name" value="Kinesin_motor_dom_sf"/>
</dbReference>
<dbReference type="Pfam" id="PF00225">
    <property type="entry name" value="Kinesin"/>
    <property type="match status" value="1"/>
</dbReference>
<feature type="compositionally biased region" description="Polar residues" evidence="13">
    <location>
        <begin position="1354"/>
        <end position="1369"/>
    </location>
</feature>
<reference evidence="15" key="1">
    <citation type="thesis" date="2020" institute="ProQuest LLC" country="789 East Eisenhower Parkway, Ann Arbor, MI, USA">
        <title>Comparative Genomics and Chromosome Evolution.</title>
        <authorList>
            <person name="Mudd A.B."/>
        </authorList>
    </citation>
    <scope>NUCLEOTIDE SEQUENCE</scope>
    <source>
        <strain evidence="15">237g6f4</strain>
        <tissue evidence="15">Blood</tissue>
    </source>
</reference>
<evidence type="ECO:0000259" key="14">
    <source>
        <dbReference type="PROSITE" id="PS50067"/>
    </source>
</evidence>
<feature type="compositionally biased region" description="Basic and acidic residues" evidence="13">
    <location>
        <begin position="1288"/>
        <end position="1309"/>
    </location>
</feature>
<feature type="region of interest" description="Disordered" evidence="13">
    <location>
        <begin position="585"/>
        <end position="606"/>
    </location>
</feature>
<dbReference type="GO" id="GO:0007018">
    <property type="term" value="P:microtubule-based movement"/>
    <property type="evidence" value="ECO:0007669"/>
    <property type="project" value="InterPro"/>
</dbReference>
<evidence type="ECO:0000256" key="8">
    <source>
        <dbReference type="ARBA" id="ARBA00023175"/>
    </source>
</evidence>
<dbReference type="InterPro" id="IPR027640">
    <property type="entry name" value="Kinesin-like_fam"/>
</dbReference>
<comment type="caution">
    <text evidence="15">The sequence shown here is derived from an EMBL/GenBank/DDBJ whole genome shotgun (WGS) entry which is preliminary data.</text>
</comment>
<dbReference type="GO" id="GO:0008017">
    <property type="term" value="F:microtubule binding"/>
    <property type="evidence" value="ECO:0007669"/>
    <property type="project" value="InterPro"/>
</dbReference>
<dbReference type="GO" id="GO:0003777">
    <property type="term" value="F:microtubule motor activity"/>
    <property type="evidence" value="ECO:0007669"/>
    <property type="project" value="InterPro"/>
</dbReference>